<evidence type="ECO:0000256" key="1">
    <source>
        <dbReference type="SAM" id="Phobius"/>
    </source>
</evidence>
<reference evidence="2 3" key="1">
    <citation type="submission" date="2014-06" db="EMBL/GenBank/DDBJ databases">
        <title>Evolutionary Origins and Diversification of the Mycorrhizal Mutualists.</title>
        <authorList>
            <consortium name="DOE Joint Genome Institute"/>
            <consortium name="Mycorrhizal Genomics Consortium"/>
            <person name="Kohler A."/>
            <person name="Kuo A."/>
            <person name="Nagy L.G."/>
            <person name="Floudas D."/>
            <person name="Copeland A."/>
            <person name="Barry K.W."/>
            <person name="Cichocki N."/>
            <person name="Veneault-Fourrey C."/>
            <person name="LaButti K."/>
            <person name="Lindquist E.A."/>
            <person name="Lipzen A."/>
            <person name="Lundell T."/>
            <person name="Morin E."/>
            <person name="Murat C."/>
            <person name="Riley R."/>
            <person name="Ohm R."/>
            <person name="Sun H."/>
            <person name="Tunlid A."/>
            <person name="Henrissat B."/>
            <person name="Grigoriev I.V."/>
            <person name="Hibbett D.S."/>
            <person name="Martin F."/>
        </authorList>
    </citation>
    <scope>NUCLEOTIDE SEQUENCE [LARGE SCALE GENOMIC DNA]</scope>
    <source>
        <strain evidence="2 3">SS14</strain>
    </source>
</reference>
<feature type="non-terminal residue" evidence="2">
    <location>
        <position position="55"/>
    </location>
</feature>
<evidence type="ECO:0000313" key="3">
    <source>
        <dbReference type="Proteomes" id="UP000054279"/>
    </source>
</evidence>
<dbReference type="AlphaFoldDB" id="A0A0C9UQ62"/>
<sequence>MQPASNHGNKRLIRLVLLDCRDRVYLLLFGIVLSLDLDVLSSPFLLRLFFCVLPQ</sequence>
<dbReference type="HOGENOM" id="CLU_3038186_0_0_1"/>
<gene>
    <name evidence="2" type="ORF">M422DRAFT_37695</name>
</gene>
<accession>A0A0C9UQ62</accession>
<keyword evidence="1" id="KW-1133">Transmembrane helix</keyword>
<protein>
    <submittedName>
        <fullName evidence="2">Uncharacterized protein</fullName>
    </submittedName>
</protein>
<keyword evidence="3" id="KW-1185">Reference proteome</keyword>
<keyword evidence="1" id="KW-0472">Membrane</keyword>
<organism evidence="2 3">
    <name type="scientific">Sphaerobolus stellatus (strain SS14)</name>
    <dbReference type="NCBI Taxonomy" id="990650"/>
    <lineage>
        <taxon>Eukaryota</taxon>
        <taxon>Fungi</taxon>
        <taxon>Dikarya</taxon>
        <taxon>Basidiomycota</taxon>
        <taxon>Agaricomycotina</taxon>
        <taxon>Agaricomycetes</taxon>
        <taxon>Phallomycetidae</taxon>
        <taxon>Geastrales</taxon>
        <taxon>Sphaerobolaceae</taxon>
        <taxon>Sphaerobolus</taxon>
    </lineage>
</organism>
<proteinExistence type="predicted"/>
<name>A0A0C9UQ62_SPHS4</name>
<dbReference type="Proteomes" id="UP000054279">
    <property type="component" value="Unassembled WGS sequence"/>
</dbReference>
<evidence type="ECO:0000313" key="2">
    <source>
        <dbReference type="EMBL" id="KIJ27566.1"/>
    </source>
</evidence>
<keyword evidence="1" id="KW-0812">Transmembrane</keyword>
<feature type="transmembrane region" description="Helical" evidence="1">
    <location>
        <begin position="24"/>
        <end position="50"/>
    </location>
</feature>
<dbReference type="EMBL" id="KN837331">
    <property type="protein sequence ID" value="KIJ27566.1"/>
    <property type="molecule type" value="Genomic_DNA"/>
</dbReference>